<organism evidence="1 2">
    <name type="scientific">Clostridium argentinense CDC 2741</name>
    <dbReference type="NCBI Taxonomy" id="1418104"/>
    <lineage>
        <taxon>Bacteria</taxon>
        <taxon>Bacillati</taxon>
        <taxon>Bacillota</taxon>
        <taxon>Clostridia</taxon>
        <taxon>Eubacteriales</taxon>
        <taxon>Clostridiaceae</taxon>
        <taxon>Clostridium</taxon>
    </lineage>
</organism>
<evidence type="ECO:0000313" key="1">
    <source>
        <dbReference type="EMBL" id="KIE45214.1"/>
    </source>
</evidence>
<gene>
    <name evidence="1" type="ORF">U732_102</name>
</gene>
<dbReference type="Proteomes" id="UP000031366">
    <property type="component" value="Unassembled WGS sequence"/>
</dbReference>
<accession>A0A0C1TX00</accession>
<protein>
    <submittedName>
        <fullName evidence="1">Uncharacterized protein</fullName>
    </submittedName>
</protein>
<sequence length="98" mass="11366">MGKIKINKNKYNSITIRLKEDLINELDIVIENIGEILGDEVSRNSILEQMIIDAKNSCIFELNGKEYTFDEILKYKNVKEIEDNNMIMKKGIENGEIE</sequence>
<comment type="caution">
    <text evidence="1">The sequence shown here is derived from an EMBL/GenBank/DDBJ whole genome shotgun (WGS) entry which is preliminary data.</text>
</comment>
<dbReference type="RefSeq" id="WP_039635743.1">
    <property type="nucleotide sequence ID" value="NZ_AYSO01000020.1"/>
</dbReference>
<dbReference type="EMBL" id="AYSO01000020">
    <property type="protein sequence ID" value="KIE45214.1"/>
    <property type="molecule type" value="Genomic_DNA"/>
</dbReference>
<name>A0A0C1TX00_9CLOT</name>
<proteinExistence type="predicted"/>
<dbReference type="AlphaFoldDB" id="A0A0C1TX00"/>
<reference evidence="1 2" key="1">
    <citation type="journal article" date="2015" name="Infect. Genet. Evol.">
        <title>Genomic sequences of six botulinum neurotoxin-producing strains representing three clostridial species illustrate the mobility and diversity of botulinum neurotoxin genes.</title>
        <authorList>
            <person name="Smith T.J."/>
            <person name="Hill K.K."/>
            <person name="Xie G."/>
            <person name="Foley B.T."/>
            <person name="Williamson C.H."/>
            <person name="Foster J.T."/>
            <person name="Johnson S.L."/>
            <person name="Chertkov O."/>
            <person name="Teshima H."/>
            <person name="Gibbons H.S."/>
            <person name="Johnsky L.A."/>
            <person name="Karavis M.A."/>
            <person name="Smith L.A."/>
        </authorList>
    </citation>
    <scope>NUCLEOTIDE SEQUENCE [LARGE SCALE GENOMIC DNA]</scope>
    <source>
        <strain evidence="1 2">CDC 2741</strain>
    </source>
</reference>
<evidence type="ECO:0000313" key="2">
    <source>
        <dbReference type="Proteomes" id="UP000031366"/>
    </source>
</evidence>
<keyword evidence="2" id="KW-1185">Reference proteome</keyword>